<feature type="region of interest" description="Disordered" evidence="3">
    <location>
        <begin position="401"/>
        <end position="434"/>
    </location>
</feature>
<dbReference type="SUPFAM" id="SSF50985">
    <property type="entry name" value="RCC1/BLIP-II"/>
    <property type="match status" value="1"/>
</dbReference>
<dbReference type="FunCoup" id="E1ZGJ4">
    <property type="interactions" value="1790"/>
</dbReference>
<dbReference type="KEGG" id="cvr:CHLNCDRAFT_134694"/>
<dbReference type="OMA" id="QAYSWGW"/>
<proteinExistence type="predicted"/>
<gene>
    <name evidence="5" type="ORF">CHLNCDRAFT_134694</name>
</gene>
<feature type="repeat" description="RCC1" evidence="2">
    <location>
        <begin position="134"/>
        <end position="185"/>
    </location>
</feature>
<dbReference type="PRINTS" id="PR00633">
    <property type="entry name" value="RCCNDNSATION"/>
</dbReference>
<feature type="repeat" description="RCC1" evidence="2">
    <location>
        <begin position="340"/>
        <end position="403"/>
    </location>
</feature>
<dbReference type="InterPro" id="IPR000408">
    <property type="entry name" value="Reg_chr_condens"/>
</dbReference>
<keyword evidence="1" id="KW-0677">Repeat</keyword>
<organism evidence="6">
    <name type="scientific">Chlorella variabilis</name>
    <name type="common">Green alga</name>
    <dbReference type="NCBI Taxonomy" id="554065"/>
    <lineage>
        <taxon>Eukaryota</taxon>
        <taxon>Viridiplantae</taxon>
        <taxon>Chlorophyta</taxon>
        <taxon>core chlorophytes</taxon>
        <taxon>Trebouxiophyceae</taxon>
        <taxon>Chlorellales</taxon>
        <taxon>Chlorellaceae</taxon>
        <taxon>Chlorella clade</taxon>
        <taxon>Chlorella</taxon>
    </lineage>
</organism>
<evidence type="ECO:0000313" key="6">
    <source>
        <dbReference type="Proteomes" id="UP000008141"/>
    </source>
</evidence>
<evidence type="ECO:0000259" key="4">
    <source>
        <dbReference type="Pfam" id="PF25390"/>
    </source>
</evidence>
<dbReference type="GeneID" id="17354256"/>
<sequence>MAQDTEPEVIGLACGSSHSLALISTPSGSMVLSWGRGEDGQLGHGDAEDRQEPQAVFSLLHRGATSVHCGAEYSMAVAGGDKQVYSWGWGDFGRLGTGDVKDVFIPCPLPALAGRRVASVACGDTHTLVATAEGQLFAFGRNQNGQCGLGSIQDCLEPQLVTALQGKEVVAVACGAEHSMCVTSEGEVYCWGWGRYGNIGDGESQDRHLPTLAKGLEGVKVAQVNCGWRHSIAVDEGGAMYTWGWGAYAQLMQGDRKDHYVPKRVEAVQQVATVAGGWRHTMAADSQGRLFASGWNKFGQCGVGHNEDVVRVQQVEALAGERVVQVKSGWKHTMAVTHTGKFFSWGRNVNGQLGHSGMQDSNSPVELAALSRGGINTDALTRQAQPVVLYGVAPSDRYAVVPDSAPGADEVPSVPEAATVPQAGAVPDSKRQKV</sequence>
<evidence type="ECO:0000256" key="3">
    <source>
        <dbReference type="SAM" id="MobiDB-lite"/>
    </source>
</evidence>
<reference evidence="5 6" key="1">
    <citation type="journal article" date="2010" name="Plant Cell">
        <title>The Chlorella variabilis NC64A genome reveals adaptation to photosymbiosis, coevolution with viruses, and cryptic sex.</title>
        <authorList>
            <person name="Blanc G."/>
            <person name="Duncan G."/>
            <person name="Agarkova I."/>
            <person name="Borodovsky M."/>
            <person name="Gurnon J."/>
            <person name="Kuo A."/>
            <person name="Lindquist E."/>
            <person name="Lucas S."/>
            <person name="Pangilinan J."/>
            <person name="Polle J."/>
            <person name="Salamov A."/>
            <person name="Terry A."/>
            <person name="Yamada T."/>
            <person name="Dunigan D.D."/>
            <person name="Grigoriev I.V."/>
            <person name="Claverie J.M."/>
            <person name="Van Etten J.L."/>
        </authorList>
    </citation>
    <scope>NUCLEOTIDE SEQUENCE [LARGE SCALE GENOMIC DNA]</scope>
    <source>
        <strain evidence="5 6">NC64A</strain>
    </source>
</reference>
<dbReference type="InParanoid" id="E1ZGJ4"/>
<feature type="repeat" description="RCC1" evidence="2">
    <location>
        <begin position="288"/>
        <end position="339"/>
    </location>
</feature>
<dbReference type="AlphaFoldDB" id="E1ZGJ4"/>
<name>E1ZGJ4_CHLVA</name>
<evidence type="ECO:0000256" key="2">
    <source>
        <dbReference type="PROSITE-ProRule" id="PRU00235"/>
    </source>
</evidence>
<dbReference type="PANTHER" id="PTHR22870:SF360">
    <property type="entry name" value="ULTRAVIOLET-B RECEPTOR UVR8"/>
    <property type="match status" value="1"/>
</dbReference>
<dbReference type="RefSeq" id="XP_005847046.1">
    <property type="nucleotide sequence ID" value="XM_005846984.1"/>
</dbReference>
<dbReference type="OrthoDB" id="8068875at2759"/>
<dbReference type="InterPro" id="IPR051210">
    <property type="entry name" value="Ub_ligase/GEF_domain"/>
</dbReference>
<dbReference type="PROSITE" id="PS00626">
    <property type="entry name" value="RCC1_2"/>
    <property type="match status" value="2"/>
</dbReference>
<dbReference type="InterPro" id="IPR009091">
    <property type="entry name" value="RCC1/BLIP-II"/>
</dbReference>
<feature type="domain" description="RCC1-like" evidence="4">
    <location>
        <begin position="6"/>
        <end position="272"/>
    </location>
</feature>
<dbReference type="PANTHER" id="PTHR22870">
    <property type="entry name" value="REGULATOR OF CHROMOSOME CONDENSATION"/>
    <property type="match status" value="1"/>
</dbReference>
<dbReference type="Gene3D" id="2.130.10.30">
    <property type="entry name" value="Regulator of chromosome condensation 1/beta-lactamase-inhibitor protein II"/>
    <property type="match status" value="2"/>
</dbReference>
<dbReference type="Proteomes" id="UP000008141">
    <property type="component" value="Unassembled WGS sequence"/>
</dbReference>
<dbReference type="Pfam" id="PF00415">
    <property type="entry name" value="RCC1"/>
    <property type="match status" value="2"/>
</dbReference>
<feature type="repeat" description="RCC1" evidence="2">
    <location>
        <begin position="82"/>
        <end position="133"/>
    </location>
</feature>
<feature type="repeat" description="RCC1" evidence="2">
    <location>
        <begin position="238"/>
        <end position="287"/>
    </location>
</feature>
<feature type="repeat" description="RCC1" evidence="2">
    <location>
        <begin position="186"/>
        <end position="237"/>
    </location>
</feature>
<accession>E1ZGJ4</accession>
<dbReference type="STRING" id="554065.E1ZGJ4"/>
<dbReference type="EMBL" id="GL433846">
    <property type="protein sequence ID" value="EFN54944.1"/>
    <property type="molecule type" value="Genomic_DNA"/>
</dbReference>
<dbReference type="InterPro" id="IPR058923">
    <property type="entry name" value="RCC1-like_dom"/>
</dbReference>
<keyword evidence="6" id="KW-1185">Reference proteome</keyword>
<evidence type="ECO:0000256" key="1">
    <source>
        <dbReference type="ARBA" id="ARBA00022737"/>
    </source>
</evidence>
<dbReference type="PROSITE" id="PS50012">
    <property type="entry name" value="RCC1_3"/>
    <property type="match status" value="7"/>
</dbReference>
<protein>
    <recommendedName>
        <fullName evidence="4">RCC1-like domain-containing protein</fullName>
    </recommendedName>
</protein>
<feature type="repeat" description="RCC1" evidence="2">
    <location>
        <begin position="29"/>
        <end position="80"/>
    </location>
</feature>
<evidence type="ECO:0000313" key="5">
    <source>
        <dbReference type="EMBL" id="EFN54944.1"/>
    </source>
</evidence>
<dbReference type="eggNOG" id="KOG1426">
    <property type="taxonomic scope" value="Eukaryota"/>
</dbReference>
<dbReference type="Pfam" id="PF25390">
    <property type="entry name" value="WD40_RLD"/>
    <property type="match status" value="1"/>
</dbReference>